<dbReference type="InterPro" id="IPR019617">
    <property type="entry name" value="DUF2489"/>
</dbReference>
<sequence length="155" mass="17708">MSEMTAMILLGIALVFLAGLGAYACSLWQEVRRREAFKRDEIRRANEKCLASLDAIARAMLQEQVDLTEGALRCKVLLEIIEPALMERPCFHVFGMMHARTAHLHTHSARKALSRRARMKEDRERLAIEDEYRSDLFDAAKAVRELTSGWPEGLH</sequence>
<evidence type="ECO:0000259" key="1">
    <source>
        <dbReference type="Pfam" id="PF10675"/>
    </source>
</evidence>
<proteinExistence type="predicted"/>
<accession>A0ABV7LSA4</accession>
<dbReference type="Pfam" id="PF10675">
    <property type="entry name" value="DUF2489"/>
    <property type="match status" value="1"/>
</dbReference>
<name>A0ABV7LSA4_9GAMM</name>
<dbReference type="RefSeq" id="WP_386776161.1">
    <property type="nucleotide sequence ID" value="NZ_JBHRUG010000031.1"/>
</dbReference>
<keyword evidence="3" id="KW-1185">Reference proteome</keyword>
<protein>
    <submittedName>
        <fullName evidence="2">DUF2489 domain-containing protein</fullName>
    </submittedName>
</protein>
<dbReference type="Proteomes" id="UP001595579">
    <property type="component" value="Unassembled WGS sequence"/>
</dbReference>
<reference evidence="3" key="1">
    <citation type="journal article" date="2019" name="Int. J. Syst. Evol. Microbiol.">
        <title>The Global Catalogue of Microorganisms (GCM) 10K type strain sequencing project: providing services to taxonomists for standard genome sequencing and annotation.</title>
        <authorList>
            <consortium name="The Broad Institute Genomics Platform"/>
            <consortium name="The Broad Institute Genome Sequencing Center for Infectious Disease"/>
            <person name="Wu L."/>
            <person name="Ma J."/>
        </authorList>
    </citation>
    <scope>NUCLEOTIDE SEQUENCE [LARGE SCALE GENOMIC DNA]</scope>
    <source>
        <strain evidence="3">CECT 7698</strain>
    </source>
</reference>
<feature type="domain" description="DUF2489" evidence="1">
    <location>
        <begin position="18"/>
        <end position="142"/>
    </location>
</feature>
<dbReference type="EMBL" id="JBHRUG010000031">
    <property type="protein sequence ID" value="MFC3285392.1"/>
    <property type="molecule type" value="Genomic_DNA"/>
</dbReference>
<evidence type="ECO:0000313" key="2">
    <source>
        <dbReference type="EMBL" id="MFC3285392.1"/>
    </source>
</evidence>
<organism evidence="2 3">
    <name type="scientific">Litchfieldella rifensis</name>
    <dbReference type="NCBI Taxonomy" id="762643"/>
    <lineage>
        <taxon>Bacteria</taxon>
        <taxon>Pseudomonadati</taxon>
        <taxon>Pseudomonadota</taxon>
        <taxon>Gammaproteobacteria</taxon>
        <taxon>Oceanospirillales</taxon>
        <taxon>Halomonadaceae</taxon>
        <taxon>Litchfieldella</taxon>
    </lineage>
</organism>
<gene>
    <name evidence="2" type="ORF">ACFOEV_17470</name>
</gene>
<evidence type="ECO:0000313" key="3">
    <source>
        <dbReference type="Proteomes" id="UP001595579"/>
    </source>
</evidence>
<comment type="caution">
    <text evidence="2">The sequence shown here is derived from an EMBL/GenBank/DDBJ whole genome shotgun (WGS) entry which is preliminary data.</text>
</comment>